<feature type="transmembrane region" description="Helical" evidence="10">
    <location>
        <begin position="21"/>
        <end position="39"/>
    </location>
</feature>
<evidence type="ECO:0000256" key="9">
    <source>
        <dbReference type="RuleBase" id="RU003357"/>
    </source>
</evidence>
<sequence length="1119" mass="123750">MPKHYNCYQQKTKSWRNPTKALLRLLMVFFAILTTQFAFSQFKGKVTDEKGSPMAGVSVIVKNGKGVVTDANGEFNVNVKKGTSITFSFVGFESQQVVTGTSEFISVKLKQAIQNMDDVVVTALGIKREKKSLGYAMSTIKAAELVKTGNTVNPLMSLYGKAAGLRISSTNTGPTGGTVINIRNTVSLNEGSRTRPLFVVDGIPIYDQNTSTSLNDRDGRDRGTGINDINAEDIESIEILKGAKAAVLYGYSGANGVVLINTKNGSAQKGVGIDFSTNYTWDNAAFQPEFQNIYGSGGNVAYNSIDPAMTDAKGFKYEMINGVKTPVFFNLSGSFGPKMDGTQIYWYDKQMRPYTPQPNNYKDLFNQGHLQTTNVAVSNGGAWGNVRLAYSNKKYESVMVGASQQNHIVSFSGNFNPSKFLKVGFNSNYYYTDNHNAPFRMQSFATYGIARDLKTDLLRDNITDESGNYSYFAMNKDIANRATGTISGTLGGDYFWSQTRNTYDELRHHFIQSINATATFTDWLNLSVLGGFDMTRINDIVKKNFTRPLYMDNKQGYFSELNNQHNSIYGQALLNVNRNLNRDFTLTGSVGTAYRYNMDRSLSGLTQNFAIENLFKFNNSTDVAPYTGGGDEGDDVTYSALASANLSYRNFLFLELQGRNDWTSILPPSNNSYFYPGASVSWIASEQLRLPSVIKFAKVRASIADVGRPGERYFGNNTYGNGMYGAIPFATASTTLPPGFVKDGQLILNLQPEKKRETEFGFETKFFEHNRLGVDVSFYQSYMYNQIISLSVPQSSGTAAIRTNAGGIRNRGVELQITGTPVLTKKFAWNTSLNFSMNKNKIMELAQGVKILPLWGINGAFSRAVVGGEYGEIYIAPWKRNKDGKYIVGSDGIRIFDKDNLKKVGVTLPKVLGGFNSNLKYSGFSLDMDFDWQFGGTLISQTNMFGRGNGTFKSSLQYRDEANGGLPYYVNNSGAYVLLNSHTAAVPSDSKYGFIFHDGVIVDGVKEDGTTKNDKLISAQAYYEKTYWQGGMDITEDVIYKSDYISLRRVTLSYDLPSKLVRKVGIQKANLGLFAFNLAYLYKALPNVTPESTGGTNEYMESTNLPGVRSIGCQLKLSF</sequence>
<accession>A0A9X2XPE0</accession>
<keyword evidence="4 8" id="KW-0812">Transmembrane</keyword>
<reference evidence="13" key="1">
    <citation type="submission" date="2022-09" db="EMBL/GenBank/DDBJ databases">
        <authorList>
            <person name="Yuan C."/>
            <person name="Ke Z."/>
        </authorList>
    </citation>
    <scope>NUCLEOTIDE SEQUENCE</scope>
    <source>
        <strain evidence="13">LB-8</strain>
    </source>
</reference>
<dbReference type="InterPro" id="IPR023996">
    <property type="entry name" value="TonB-dep_OMP_SusC/RagA"/>
</dbReference>
<proteinExistence type="inferred from homology"/>
<evidence type="ECO:0000259" key="12">
    <source>
        <dbReference type="Pfam" id="PF07715"/>
    </source>
</evidence>
<evidence type="ECO:0000256" key="5">
    <source>
        <dbReference type="ARBA" id="ARBA00023077"/>
    </source>
</evidence>
<keyword evidence="7 8" id="KW-0998">Cell outer membrane</keyword>
<dbReference type="Proteomes" id="UP001155483">
    <property type="component" value="Unassembled WGS sequence"/>
</dbReference>
<dbReference type="PROSITE" id="PS52016">
    <property type="entry name" value="TONB_DEPENDENT_REC_3"/>
    <property type="match status" value="1"/>
</dbReference>
<evidence type="ECO:0000259" key="11">
    <source>
        <dbReference type="Pfam" id="PF00593"/>
    </source>
</evidence>
<dbReference type="Pfam" id="PF00593">
    <property type="entry name" value="TonB_dep_Rec_b-barrel"/>
    <property type="match status" value="1"/>
</dbReference>
<keyword evidence="14" id="KW-1185">Reference proteome</keyword>
<reference evidence="13" key="2">
    <citation type="submission" date="2023-04" db="EMBL/GenBank/DDBJ databases">
        <title>Paracnuella aquatica gen. nov., sp. nov., a member of the family Chitinophagaceae isolated from a hot spring.</title>
        <authorList>
            <person name="Wang C."/>
        </authorList>
    </citation>
    <scope>NUCLEOTIDE SEQUENCE</scope>
    <source>
        <strain evidence="13">LB-8</strain>
    </source>
</reference>
<evidence type="ECO:0000313" key="13">
    <source>
        <dbReference type="EMBL" id="MCU7551083.1"/>
    </source>
</evidence>
<dbReference type="InterPro" id="IPR039426">
    <property type="entry name" value="TonB-dep_rcpt-like"/>
</dbReference>
<keyword evidence="10" id="KW-1133">Transmembrane helix</keyword>
<keyword evidence="5 9" id="KW-0798">TonB box</keyword>
<evidence type="ECO:0000256" key="7">
    <source>
        <dbReference type="ARBA" id="ARBA00023237"/>
    </source>
</evidence>
<dbReference type="SUPFAM" id="SSF56935">
    <property type="entry name" value="Porins"/>
    <property type="match status" value="1"/>
</dbReference>
<keyword evidence="2 8" id="KW-0813">Transport</keyword>
<dbReference type="InterPro" id="IPR000531">
    <property type="entry name" value="Beta-barrel_TonB"/>
</dbReference>
<dbReference type="Pfam" id="PF07715">
    <property type="entry name" value="Plug"/>
    <property type="match status" value="1"/>
</dbReference>
<evidence type="ECO:0000256" key="10">
    <source>
        <dbReference type="SAM" id="Phobius"/>
    </source>
</evidence>
<dbReference type="InterPro" id="IPR037066">
    <property type="entry name" value="Plug_dom_sf"/>
</dbReference>
<organism evidence="13 14">
    <name type="scientific">Paraflavisolibacter caeni</name>
    <dbReference type="NCBI Taxonomy" id="2982496"/>
    <lineage>
        <taxon>Bacteria</taxon>
        <taxon>Pseudomonadati</taxon>
        <taxon>Bacteroidota</taxon>
        <taxon>Chitinophagia</taxon>
        <taxon>Chitinophagales</taxon>
        <taxon>Chitinophagaceae</taxon>
        <taxon>Paraflavisolibacter</taxon>
    </lineage>
</organism>
<dbReference type="Gene3D" id="2.60.40.1120">
    <property type="entry name" value="Carboxypeptidase-like, regulatory domain"/>
    <property type="match status" value="1"/>
</dbReference>
<dbReference type="NCBIfam" id="TIGR04057">
    <property type="entry name" value="SusC_RagA_signa"/>
    <property type="match status" value="1"/>
</dbReference>
<dbReference type="NCBIfam" id="TIGR04056">
    <property type="entry name" value="OMP_RagA_SusC"/>
    <property type="match status" value="1"/>
</dbReference>
<feature type="domain" description="TonB-dependent receptor-like beta-barrel" evidence="11">
    <location>
        <begin position="457"/>
        <end position="835"/>
    </location>
</feature>
<dbReference type="Gene3D" id="2.40.170.20">
    <property type="entry name" value="TonB-dependent receptor, beta-barrel domain"/>
    <property type="match status" value="1"/>
</dbReference>
<name>A0A9X2XPE0_9BACT</name>
<feature type="domain" description="TonB-dependent receptor plug" evidence="12">
    <location>
        <begin position="130"/>
        <end position="257"/>
    </location>
</feature>
<comment type="similarity">
    <text evidence="8 9">Belongs to the TonB-dependent receptor family.</text>
</comment>
<dbReference type="GO" id="GO:0009279">
    <property type="term" value="C:cell outer membrane"/>
    <property type="evidence" value="ECO:0007669"/>
    <property type="project" value="UniProtKB-SubCell"/>
</dbReference>
<dbReference type="InterPro" id="IPR008969">
    <property type="entry name" value="CarboxyPept-like_regulatory"/>
</dbReference>
<evidence type="ECO:0000256" key="4">
    <source>
        <dbReference type="ARBA" id="ARBA00022692"/>
    </source>
</evidence>
<comment type="subcellular location">
    <subcellularLocation>
        <location evidence="1 8">Cell outer membrane</location>
        <topology evidence="1 8">Multi-pass membrane protein</topology>
    </subcellularLocation>
</comment>
<dbReference type="Gene3D" id="2.170.130.10">
    <property type="entry name" value="TonB-dependent receptor, plug domain"/>
    <property type="match status" value="1"/>
</dbReference>
<keyword evidence="3 8" id="KW-1134">Transmembrane beta strand</keyword>
<dbReference type="InterPro" id="IPR012910">
    <property type="entry name" value="Plug_dom"/>
</dbReference>
<dbReference type="Pfam" id="PF13715">
    <property type="entry name" value="CarbopepD_reg_2"/>
    <property type="match status" value="1"/>
</dbReference>
<evidence type="ECO:0000256" key="6">
    <source>
        <dbReference type="ARBA" id="ARBA00023136"/>
    </source>
</evidence>
<dbReference type="EMBL" id="JAOTIF010000017">
    <property type="protein sequence ID" value="MCU7551083.1"/>
    <property type="molecule type" value="Genomic_DNA"/>
</dbReference>
<evidence type="ECO:0000256" key="3">
    <source>
        <dbReference type="ARBA" id="ARBA00022452"/>
    </source>
</evidence>
<dbReference type="InterPro" id="IPR036942">
    <property type="entry name" value="Beta-barrel_TonB_sf"/>
</dbReference>
<protein>
    <submittedName>
        <fullName evidence="13">SusC/RagA family TonB-linked outer membrane protein</fullName>
    </submittedName>
</protein>
<keyword evidence="6 8" id="KW-0472">Membrane</keyword>
<comment type="caution">
    <text evidence="13">The sequence shown here is derived from an EMBL/GenBank/DDBJ whole genome shotgun (WGS) entry which is preliminary data.</text>
</comment>
<dbReference type="RefSeq" id="WP_279298522.1">
    <property type="nucleotide sequence ID" value="NZ_JAOTIF010000017.1"/>
</dbReference>
<dbReference type="SUPFAM" id="SSF49464">
    <property type="entry name" value="Carboxypeptidase regulatory domain-like"/>
    <property type="match status" value="1"/>
</dbReference>
<dbReference type="InterPro" id="IPR023997">
    <property type="entry name" value="TonB-dep_OMP_SusC/RagA_CS"/>
</dbReference>
<evidence type="ECO:0000313" key="14">
    <source>
        <dbReference type="Proteomes" id="UP001155483"/>
    </source>
</evidence>
<evidence type="ECO:0000256" key="8">
    <source>
        <dbReference type="PROSITE-ProRule" id="PRU01360"/>
    </source>
</evidence>
<evidence type="ECO:0000256" key="1">
    <source>
        <dbReference type="ARBA" id="ARBA00004571"/>
    </source>
</evidence>
<dbReference type="AlphaFoldDB" id="A0A9X2XPE0"/>
<evidence type="ECO:0000256" key="2">
    <source>
        <dbReference type="ARBA" id="ARBA00022448"/>
    </source>
</evidence>
<gene>
    <name evidence="13" type="ORF">OCK74_18330</name>
</gene>